<dbReference type="GO" id="GO:0008483">
    <property type="term" value="F:transaminase activity"/>
    <property type="evidence" value="ECO:0007669"/>
    <property type="project" value="UniProtKB-KW"/>
</dbReference>
<dbReference type="Proteomes" id="UP000607281">
    <property type="component" value="Unassembled WGS sequence"/>
</dbReference>
<dbReference type="Gene3D" id="3.40.640.10">
    <property type="entry name" value="Type I PLP-dependent aspartate aminotransferase-like (Major domain)"/>
    <property type="match status" value="1"/>
</dbReference>
<dbReference type="Pfam" id="PF00155">
    <property type="entry name" value="Aminotran_1_2"/>
    <property type="match status" value="1"/>
</dbReference>
<keyword evidence="3 6" id="KW-0032">Aminotransferase</keyword>
<gene>
    <name evidence="8" type="ORF">H6G18_20790</name>
</gene>
<reference evidence="8 9" key="1">
    <citation type="journal article" date="2020" name="ISME J.">
        <title>Comparative genomics reveals insights into cyanobacterial evolution and habitat adaptation.</title>
        <authorList>
            <person name="Chen M.Y."/>
            <person name="Teng W.K."/>
            <person name="Zhao L."/>
            <person name="Hu C.X."/>
            <person name="Zhou Y.K."/>
            <person name="Han B.P."/>
            <person name="Song L.R."/>
            <person name="Shu W.S."/>
        </authorList>
    </citation>
    <scope>NUCLEOTIDE SEQUENCE [LARGE SCALE GENOMIC DNA]</scope>
    <source>
        <strain evidence="8 9">FACHB-260</strain>
    </source>
</reference>
<sequence>MKLAARVSQVTPSITLAIAAKAKAMKAEGIDVCSFSAGEPDFDTPAHIKAAAAKALDEGKTKYGPAAGEPKLREAIARKLQKDNHLDYKSDNVIVTNGGKHSLYNLMVALIDPGDEVIIPSPYWLSYPEMVTLVGGKSVIVPTDASTGYKITPEQLRKAITPKTKLFILNSPSNPTGMVYTPEEIKALAQVIVDADIYVVSDEIYEKILYDGAQHISIGSLGKEIFDRTLISNGFAKAYSMTGWRLGYLAGPVDIIKAASSIQGHSTSNVCTFAQYGAIAALEESQDCVEEMRQAFAKRRQVMLDRLNAIPGLSTAKPDGAFYLFPDISKTGLKSLEFCDALIEEHKVAVIPGIAFGADKNIRLSYATDLATIEKGLDRLEKFVRSRI</sequence>
<accession>A0ABR8CW24</accession>
<dbReference type="EC" id="2.6.1.-" evidence="6"/>
<evidence type="ECO:0000313" key="9">
    <source>
        <dbReference type="Proteomes" id="UP000607281"/>
    </source>
</evidence>
<evidence type="ECO:0000256" key="2">
    <source>
        <dbReference type="ARBA" id="ARBA00007441"/>
    </source>
</evidence>
<name>A0ABR8CW24_9NOST</name>
<keyword evidence="5" id="KW-0663">Pyridoxal phosphate</keyword>
<evidence type="ECO:0000256" key="4">
    <source>
        <dbReference type="ARBA" id="ARBA00022679"/>
    </source>
</evidence>
<dbReference type="SUPFAM" id="SSF53383">
    <property type="entry name" value="PLP-dependent transferases"/>
    <property type="match status" value="1"/>
</dbReference>
<dbReference type="PANTHER" id="PTHR46383">
    <property type="entry name" value="ASPARTATE AMINOTRANSFERASE"/>
    <property type="match status" value="1"/>
</dbReference>
<dbReference type="Gene3D" id="3.90.1150.10">
    <property type="entry name" value="Aspartate Aminotransferase, domain 1"/>
    <property type="match status" value="1"/>
</dbReference>
<dbReference type="EMBL" id="JACJRF010000048">
    <property type="protein sequence ID" value="MBD2346563.1"/>
    <property type="molecule type" value="Genomic_DNA"/>
</dbReference>
<evidence type="ECO:0000256" key="6">
    <source>
        <dbReference type="RuleBase" id="RU000481"/>
    </source>
</evidence>
<comment type="cofactor">
    <cofactor evidence="1 6">
        <name>pyridoxal 5'-phosphate</name>
        <dbReference type="ChEBI" id="CHEBI:597326"/>
    </cofactor>
</comment>
<comment type="caution">
    <text evidence="8">The sequence shown here is derived from an EMBL/GenBank/DDBJ whole genome shotgun (WGS) entry which is preliminary data.</text>
</comment>
<evidence type="ECO:0000313" key="8">
    <source>
        <dbReference type="EMBL" id="MBD2346563.1"/>
    </source>
</evidence>
<organism evidence="8 9">
    <name type="scientific">Anabaena subtropica FACHB-260</name>
    <dbReference type="NCBI Taxonomy" id="2692884"/>
    <lineage>
        <taxon>Bacteria</taxon>
        <taxon>Bacillati</taxon>
        <taxon>Cyanobacteriota</taxon>
        <taxon>Cyanophyceae</taxon>
        <taxon>Nostocales</taxon>
        <taxon>Nostocaceae</taxon>
        <taxon>Anabaena</taxon>
    </lineage>
</organism>
<evidence type="ECO:0000259" key="7">
    <source>
        <dbReference type="Pfam" id="PF00155"/>
    </source>
</evidence>
<dbReference type="PROSITE" id="PS00105">
    <property type="entry name" value="AA_TRANSFER_CLASS_1"/>
    <property type="match status" value="1"/>
</dbReference>
<dbReference type="InterPro" id="IPR004839">
    <property type="entry name" value="Aminotransferase_I/II_large"/>
</dbReference>
<comment type="similarity">
    <text evidence="2 6">Belongs to the class-I pyridoxal-phosphate-dependent aminotransferase family.</text>
</comment>
<dbReference type="PANTHER" id="PTHR46383:SF1">
    <property type="entry name" value="ASPARTATE AMINOTRANSFERASE"/>
    <property type="match status" value="1"/>
</dbReference>
<dbReference type="InterPro" id="IPR015421">
    <property type="entry name" value="PyrdxlP-dep_Trfase_major"/>
</dbReference>
<protein>
    <recommendedName>
        <fullName evidence="6">Aminotransferase</fullName>
        <ecNumber evidence="6">2.6.1.-</ecNumber>
    </recommendedName>
</protein>
<dbReference type="InterPro" id="IPR015424">
    <property type="entry name" value="PyrdxlP-dep_Trfase"/>
</dbReference>
<keyword evidence="4 6" id="KW-0808">Transferase</keyword>
<dbReference type="CDD" id="cd00609">
    <property type="entry name" value="AAT_like"/>
    <property type="match status" value="1"/>
</dbReference>
<dbReference type="InterPro" id="IPR015422">
    <property type="entry name" value="PyrdxlP-dep_Trfase_small"/>
</dbReference>
<evidence type="ECO:0000256" key="3">
    <source>
        <dbReference type="ARBA" id="ARBA00022576"/>
    </source>
</evidence>
<dbReference type="InterPro" id="IPR004838">
    <property type="entry name" value="NHTrfase_class1_PyrdxlP-BS"/>
</dbReference>
<proteinExistence type="inferred from homology"/>
<dbReference type="InterPro" id="IPR050596">
    <property type="entry name" value="AspAT/PAT-like"/>
</dbReference>
<keyword evidence="9" id="KW-1185">Reference proteome</keyword>
<evidence type="ECO:0000256" key="1">
    <source>
        <dbReference type="ARBA" id="ARBA00001933"/>
    </source>
</evidence>
<feature type="domain" description="Aminotransferase class I/classII large" evidence="7">
    <location>
        <begin position="31"/>
        <end position="380"/>
    </location>
</feature>
<dbReference type="RefSeq" id="WP_190408980.1">
    <property type="nucleotide sequence ID" value="NZ_JACJRF010000048.1"/>
</dbReference>
<evidence type="ECO:0000256" key="5">
    <source>
        <dbReference type="ARBA" id="ARBA00022898"/>
    </source>
</evidence>